<dbReference type="InterPro" id="IPR027417">
    <property type="entry name" value="P-loop_NTPase"/>
</dbReference>
<dbReference type="PROSITE" id="PS50893">
    <property type="entry name" value="ABC_TRANSPORTER_2"/>
    <property type="match status" value="1"/>
</dbReference>
<dbReference type="GO" id="GO:0015658">
    <property type="term" value="F:branched-chain amino acid transmembrane transporter activity"/>
    <property type="evidence" value="ECO:0007669"/>
    <property type="project" value="TreeGrafter"/>
</dbReference>
<organism evidence="7 8">
    <name type="scientific">Paracoccus aestuariivivens</name>
    <dbReference type="NCBI Taxonomy" id="1820333"/>
    <lineage>
        <taxon>Bacteria</taxon>
        <taxon>Pseudomonadati</taxon>
        <taxon>Pseudomonadota</taxon>
        <taxon>Alphaproteobacteria</taxon>
        <taxon>Rhodobacterales</taxon>
        <taxon>Paracoccaceae</taxon>
        <taxon>Paracoccus</taxon>
    </lineage>
</organism>
<dbReference type="InterPro" id="IPR017871">
    <property type="entry name" value="ABC_transporter-like_CS"/>
</dbReference>
<dbReference type="Gene3D" id="3.40.50.300">
    <property type="entry name" value="P-loop containing nucleotide triphosphate hydrolases"/>
    <property type="match status" value="1"/>
</dbReference>
<evidence type="ECO:0000256" key="5">
    <source>
        <dbReference type="ARBA" id="ARBA00022970"/>
    </source>
</evidence>
<name>A0A6L6JFT9_9RHOB</name>
<keyword evidence="8" id="KW-1185">Reference proteome</keyword>
<dbReference type="CDD" id="cd03224">
    <property type="entry name" value="ABC_TM1139_LivF_branched"/>
    <property type="match status" value="1"/>
</dbReference>
<dbReference type="Pfam" id="PF00005">
    <property type="entry name" value="ABC_tran"/>
    <property type="match status" value="1"/>
</dbReference>
<evidence type="ECO:0000313" key="8">
    <source>
        <dbReference type="Proteomes" id="UP000478183"/>
    </source>
</evidence>
<keyword evidence="5" id="KW-0029">Amino-acid transport</keyword>
<dbReference type="SUPFAM" id="SSF52540">
    <property type="entry name" value="P-loop containing nucleoside triphosphate hydrolases"/>
    <property type="match status" value="1"/>
</dbReference>
<keyword evidence="2" id="KW-0813">Transport</keyword>
<reference evidence="7 8" key="1">
    <citation type="submission" date="2019-11" db="EMBL/GenBank/DDBJ databases">
        <authorList>
            <person name="Dong K."/>
        </authorList>
    </citation>
    <scope>NUCLEOTIDE SEQUENCE [LARGE SCALE GENOMIC DNA]</scope>
    <source>
        <strain evidence="7 8">NBRC 111993</strain>
    </source>
</reference>
<dbReference type="PROSITE" id="PS00211">
    <property type="entry name" value="ABC_TRANSPORTER_1"/>
    <property type="match status" value="1"/>
</dbReference>
<gene>
    <name evidence="7" type="ORF">GL286_17990</name>
</gene>
<dbReference type="PANTHER" id="PTHR43820">
    <property type="entry name" value="HIGH-AFFINITY BRANCHED-CHAIN AMINO ACID TRANSPORT ATP-BINDING PROTEIN LIVF"/>
    <property type="match status" value="1"/>
</dbReference>
<dbReference type="GO" id="GO:0016887">
    <property type="term" value="F:ATP hydrolysis activity"/>
    <property type="evidence" value="ECO:0007669"/>
    <property type="project" value="InterPro"/>
</dbReference>
<dbReference type="RefSeq" id="WP_155096962.1">
    <property type="nucleotide sequence ID" value="NZ_WMIE01000017.1"/>
</dbReference>
<dbReference type="EMBL" id="WMIE01000017">
    <property type="protein sequence ID" value="MTH79609.1"/>
    <property type="molecule type" value="Genomic_DNA"/>
</dbReference>
<sequence length="236" mass="25547">MAETILQLEGVTAGYGPTHVLRGIDLTLARGERLAVIGRNGAGKTTLLATIAGLTRLHGGTIRLGNRQIERLAPYRRAWLGLGIVPQTRDIFPSLTVEENLICAMRGDASLDEAYALFPRLKERRRNGGTQLSGGEQQMLSIARTLMTGPEILLLDEPLEGLAPVICEQLMAAFEQLASDGRRSVVLVEQHADAALDFANRAILMSNGAVAWNGEAAELKRRSDLLHRHVGVAIAE</sequence>
<evidence type="ECO:0000256" key="1">
    <source>
        <dbReference type="ARBA" id="ARBA00005417"/>
    </source>
</evidence>
<dbReference type="GO" id="GO:0005524">
    <property type="term" value="F:ATP binding"/>
    <property type="evidence" value="ECO:0007669"/>
    <property type="project" value="UniProtKB-KW"/>
</dbReference>
<dbReference type="Proteomes" id="UP000478183">
    <property type="component" value="Unassembled WGS sequence"/>
</dbReference>
<keyword evidence="4 7" id="KW-0067">ATP-binding</keyword>
<dbReference type="GO" id="GO:0015807">
    <property type="term" value="P:L-amino acid transport"/>
    <property type="evidence" value="ECO:0007669"/>
    <property type="project" value="TreeGrafter"/>
</dbReference>
<dbReference type="SMART" id="SM00382">
    <property type="entry name" value="AAA"/>
    <property type="match status" value="1"/>
</dbReference>
<dbReference type="OrthoDB" id="9806149at2"/>
<evidence type="ECO:0000256" key="4">
    <source>
        <dbReference type="ARBA" id="ARBA00022840"/>
    </source>
</evidence>
<dbReference type="AlphaFoldDB" id="A0A6L6JFT9"/>
<keyword evidence="3" id="KW-0547">Nucleotide-binding</keyword>
<evidence type="ECO:0000256" key="2">
    <source>
        <dbReference type="ARBA" id="ARBA00022448"/>
    </source>
</evidence>
<evidence type="ECO:0000259" key="6">
    <source>
        <dbReference type="PROSITE" id="PS50893"/>
    </source>
</evidence>
<dbReference type="InterPro" id="IPR003439">
    <property type="entry name" value="ABC_transporter-like_ATP-bd"/>
</dbReference>
<evidence type="ECO:0000313" key="7">
    <source>
        <dbReference type="EMBL" id="MTH79609.1"/>
    </source>
</evidence>
<proteinExistence type="inferred from homology"/>
<accession>A0A6L6JFT9</accession>
<dbReference type="InterPro" id="IPR052156">
    <property type="entry name" value="BCAA_Transport_ATP-bd_LivF"/>
</dbReference>
<protein>
    <submittedName>
        <fullName evidence="7">ATP-binding cassette domain-containing protein</fullName>
    </submittedName>
</protein>
<feature type="domain" description="ABC transporter" evidence="6">
    <location>
        <begin position="6"/>
        <end position="232"/>
    </location>
</feature>
<comment type="caution">
    <text evidence="7">The sequence shown here is derived from an EMBL/GenBank/DDBJ whole genome shotgun (WGS) entry which is preliminary data.</text>
</comment>
<dbReference type="PANTHER" id="PTHR43820:SF2">
    <property type="entry name" value="ABC TRANSPORTER ATP-BINDING PROTEIN"/>
    <property type="match status" value="1"/>
</dbReference>
<dbReference type="InterPro" id="IPR003593">
    <property type="entry name" value="AAA+_ATPase"/>
</dbReference>
<comment type="similarity">
    <text evidence="1">Belongs to the ABC transporter superfamily.</text>
</comment>
<evidence type="ECO:0000256" key="3">
    <source>
        <dbReference type="ARBA" id="ARBA00022741"/>
    </source>
</evidence>